<feature type="compositionally biased region" description="Basic residues" evidence="1">
    <location>
        <begin position="169"/>
        <end position="180"/>
    </location>
</feature>
<organism evidence="2 3">
    <name type="scientific">Porites lobata</name>
    <dbReference type="NCBI Taxonomy" id="104759"/>
    <lineage>
        <taxon>Eukaryota</taxon>
        <taxon>Metazoa</taxon>
        <taxon>Cnidaria</taxon>
        <taxon>Anthozoa</taxon>
        <taxon>Hexacorallia</taxon>
        <taxon>Scleractinia</taxon>
        <taxon>Fungiina</taxon>
        <taxon>Poritidae</taxon>
        <taxon>Porites</taxon>
    </lineage>
</organism>
<gene>
    <name evidence="2" type="ORF">PLOB_00045865</name>
</gene>
<comment type="caution">
    <text evidence="2">The sequence shown here is derived from an EMBL/GenBank/DDBJ whole genome shotgun (WGS) entry which is preliminary data.</text>
</comment>
<dbReference type="Proteomes" id="UP001159405">
    <property type="component" value="Unassembled WGS sequence"/>
</dbReference>
<evidence type="ECO:0000256" key="1">
    <source>
        <dbReference type="SAM" id="MobiDB-lite"/>
    </source>
</evidence>
<proteinExistence type="predicted"/>
<protein>
    <submittedName>
        <fullName evidence="2">Uncharacterized protein</fullName>
    </submittedName>
</protein>
<accession>A0ABN8N0Y4</accession>
<name>A0ABN8N0Y4_9CNID</name>
<evidence type="ECO:0000313" key="2">
    <source>
        <dbReference type="EMBL" id="CAH3040679.1"/>
    </source>
</evidence>
<feature type="region of interest" description="Disordered" evidence="1">
    <location>
        <begin position="127"/>
        <end position="180"/>
    </location>
</feature>
<dbReference type="EMBL" id="CALNXK010000008">
    <property type="protein sequence ID" value="CAH3040679.1"/>
    <property type="molecule type" value="Genomic_DNA"/>
</dbReference>
<evidence type="ECO:0000313" key="3">
    <source>
        <dbReference type="Proteomes" id="UP001159405"/>
    </source>
</evidence>
<keyword evidence="3" id="KW-1185">Reference proteome</keyword>
<sequence>MAAEKHGLANIPSEDQKVEDDYIDELIRKYLYEEEVNSLYEDYHLPLLASPEVDKWPEATLPDFSCGQDFLVPELLQMENLSDDVEPQEELLSLLEEVITEDEKKNKGICETATSKDSSEEIAVKPDKIVTNSGTKPIIDETQSKKKRPSKTPVDKKAKRPCRSQPIIMKRRAKHRFIEE</sequence>
<reference evidence="2 3" key="1">
    <citation type="submission" date="2022-05" db="EMBL/GenBank/DDBJ databases">
        <authorList>
            <consortium name="Genoscope - CEA"/>
            <person name="William W."/>
        </authorList>
    </citation>
    <scope>NUCLEOTIDE SEQUENCE [LARGE SCALE GENOMIC DNA]</scope>
</reference>